<dbReference type="KEGG" id="pqu:IG609_017665"/>
<dbReference type="AlphaFoldDB" id="A0A9Q2EV00"/>
<dbReference type="RefSeq" id="WP_193398179.1">
    <property type="nucleotide sequence ID" value="NZ_CP065177.1"/>
</dbReference>
<dbReference type="EMBL" id="CP065177">
    <property type="protein sequence ID" value="URG48564.1"/>
    <property type="molecule type" value="Genomic_DNA"/>
</dbReference>
<reference evidence="1 2" key="1">
    <citation type="journal article" date="2021" name="Int. J. Syst. Evol. Microbiol.">
        <title>&lt;i&gt;Pectobacterium quasiaquaticum&lt;/i&gt; sp. nov., isolated from waterways.</title>
        <authorList>
            <person name="Ben Moussa H."/>
            <person name="Pedron J."/>
            <person name="Bertrand C."/>
            <person name="Hecquet A."/>
            <person name="Barny M.A."/>
        </authorList>
    </citation>
    <scope>NUCLEOTIDE SEQUENCE [LARGE SCALE GENOMIC DNA]</scope>
    <source>
        <strain evidence="1 2">A477-S1-J17</strain>
    </source>
</reference>
<name>A0A9Q2EV00_9GAMM</name>
<evidence type="ECO:0000313" key="2">
    <source>
        <dbReference type="Proteomes" id="UP000806577"/>
    </source>
</evidence>
<gene>
    <name evidence="1" type="ORF">IG609_017665</name>
</gene>
<proteinExistence type="predicted"/>
<keyword evidence="2" id="KW-1185">Reference proteome</keyword>
<dbReference type="Proteomes" id="UP000806577">
    <property type="component" value="Chromosome"/>
</dbReference>
<evidence type="ECO:0000313" key="1">
    <source>
        <dbReference type="EMBL" id="URG48564.1"/>
    </source>
</evidence>
<organism evidence="1 2">
    <name type="scientific">Pectobacterium quasiaquaticum</name>
    <dbReference type="NCBI Taxonomy" id="2774015"/>
    <lineage>
        <taxon>Bacteria</taxon>
        <taxon>Pseudomonadati</taxon>
        <taxon>Pseudomonadota</taxon>
        <taxon>Gammaproteobacteria</taxon>
        <taxon>Enterobacterales</taxon>
        <taxon>Pectobacteriaceae</taxon>
        <taxon>Pectobacterium</taxon>
    </lineage>
</organism>
<protein>
    <submittedName>
        <fullName evidence="1">Uncharacterized protein</fullName>
    </submittedName>
</protein>
<sequence length="289" mass="31604">MIINTSTAAYAQIKNISGDDQKTVRPLPTTVNSTKDEILSTKQAQISGKGLMMSRLFGGTDTIPSVQTQLTEATMQMPSVNFLTNEDRSMLSELYAQTQQQGTDLGYVDALARDLGDYRMFGGVSANVNSGGMYDTSGRMQTFKFTETDTATAARILTGDGIAKTSLDSGFLRYALDPGFSFDHRTNFEFLEEVVNTFGQGTVNEGQPFSGKFSVYTPSGNQNFIIETSSEITLHSEEPDFRNVDGVFFVTETGLKNGFNLIDGNPVQGLPMIMLDLLKTGNTLWNSMK</sequence>
<accession>A0A9Q2EV00</accession>